<gene>
    <name evidence="2" type="ORF">KP79_PYT20186</name>
</gene>
<dbReference type="AlphaFoldDB" id="A0A210R713"/>
<evidence type="ECO:0000256" key="1">
    <source>
        <dbReference type="SAM" id="Phobius"/>
    </source>
</evidence>
<feature type="transmembrane region" description="Helical" evidence="1">
    <location>
        <begin position="22"/>
        <end position="42"/>
    </location>
</feature>
<name>A0A210R713_MIZYE</name>
<proteinExistence type="predicted"/>
<evidence type="ECO:0000313" key="2">
    <source>
        <dbReference type="EMBL" id="OWF56728.1"/>
    </source>
</evidence>
<dbReference type="EMBL" id="NEDP02000107">
    <property type="protein sequence ID" value="OWF56728.1"/>
    <property type="molecule type" value="Genomic_DNA"/>
</dbReference>
<evidence type="ECO:0000313" key="3">
    <source>
        <dbReference type="Proteomes" id="UP000242188"/>
    </source>
</evidence>
<feature type="transmembrane region" description="Helical" evidence="1">
    <location>
        <begin position="54"/>
        <end position="73"/>
    </location>
</feature>
<keyword evidence="1" id="KW-1133">Transmembrane helix</keyword>
<accession>A0A210R713</accession>
<keyword evidence="1" id="KW-0812">Transmembrane</keyword>
<dbReference type="Proteomes" id="UP000242188">
    <property type="component" value="Unassembled WGS sequence"/>
</dbReference>
<keyword evidence="3" id="KW-1185">Reference proteome</keyword>
<sequence length="176" mass="19896">MTGIAGFFFARPFDNGEINTNFVLLAGVINIFMVSVIGMALWRFYTTAWEERIVVTRKYVIVVLIALAVKYIYLTSVQNATLTRCVPNMLEECRKEMEEADYSPLMILTTDLFVFSAASAVGVFLIQNVLDPIDREGFTGWLSRFVKPKDDGVKLNDVKTKLQDVKTMDIDITEMG</sequence>
<reference evidence="2 3" key="1">
    <citation type="journal article" date="2017" name="Nat. Ecol. Evol.">
        <title>Scallop genome provides insights into evolution of bilaterian karyotype and development.</title>
        <authorList>
            <person name="Wang S."/>
            <person name="Zhang J."/>
            <person name="Jiao W."/>
            <person name="Li J."/>
            <person name="Xun X."/>
            <person name="Sun Y."/>
            <person name="Guo X."/>
            <person name="Huan P."/>
            <person name="Dong B."/>
            <person name="Zhang L."/>
            <person name="Hu X."/>
            <person name="Sun X."/>
            <person name="Wang J."/>
            <person name="Zhao C."/>
            <person name="Wang Y."/>
            <person name="Wang D."/>
            <person name="Huang X."/>
            <person name="Wang R."/>
            <person name="Lv J."/>
            <person name="Li Y."/>
            <person name="Zhang Z."/>
            <person name="Liu B."/>
            <person name="Lu W."/>
            <person name="Hui Y."/>
            <person name="Liang J."/>
            <person name="Zhou Z."/>
            <person name="Hou R."/>
            <person name="Li X."/>
            <person name="Liu Y."/>
            <person name="Li H."/>
            <person name="Ning X."/>
            <person name="Lin Y."/>
            <person name="Zhao L."/>
            <person name="Xing Q."/>
            <person name="Dou J."/>
            <person name="Li Y."/>
            <person name="Mao J."/>
            <person name="Guo H."/>
            <person name="Dou H."/>
            <person name="Li T."/>
            <person name="Mu C."/>
            <person name="Jiang W."/>
            <person name="Fu Q."/>
            <person name="Fu X."/>
            <person name="Miao Y."/>
            <person name="Liu J."/>
            <person name="Yu Q."/>
            <person name="Li R."/>
            <person name="Liao H."/>
            <person name="Li X."/>
            <person name="Kong Y."/>
            <person name="Jiang Z."/>
            <person name="Chourrout D."/>
            <person name="Li R."/>
            <person name="Bao Z."/>
        </authorList>
    </citation>
    <scope>NUCLEOTIDE SEQUENCE [LARGE SCALE GENOMIC DNA]</scope>
    <source>
        <strain evidence="2 3">PY_sf001</strain>
    </source>
</reference>
<feature type="transmembrane region" description="Helical" evidence="1">
    <location>
        <begin position="105"/>
        <end position="126"/>
    </location>
</feature>
<protein>
    <submittedName>
        <fullName evidence="2">Uncharacterized protein</fullName>
    </submittedName>
</protein>
<organism evidence="2 3">
    <name type="scientific">Mizuhopecten yessoensis</name>
    <name type="common">Japanese scallop</name>
    <name type="synonym">Patinopecten yessoensis</name>
    <dbReference type="NCBI Taxonomy" id="6573"/>
    <lineage>
        <taxon>Eukaryota</taxon>
        <taxon>Metazoa</taxon>
        <taxon>Spiralia</taxon>
        <taxon>Lophotrochozoa</taxon>
        <taxon>Mollusca</taxon>
        <taxon>Bivalvia</taxon>
        <taxon>Autobranchia</taxon>
        <taxon>Pteriomorphia</taxon>
        <taxon>Pectinida</taxon>
        <taxon>Pectinoidea</taxon>
        <taxon>Pectinidae</taxon>
        <taxon>Mizuhopecten</taxon>
    </lineage>
</organism>
<keyword evidence="1" id="KW-0472">Membrane</keyword>
<comment type="caution">
    <text evidence="2">The sequence shown here is derived from an EMBL/GenBank/DDBJ whole genome shotgun (WGS) entry which is preliminary data.</text>
</comment>